<dbReference type="Gene3D" id="3.40.50.300">
    <property type="entry name" value="P-loop containing nucleotide triphosphate hydrolases"/>
    <property type="match status" value="1"/>
</dbReference>
<dbReference type="AlphaFoldDB" id="A0A4R3N9B5"/>
<accession>A0A4R3N9B5</accession>
<dbReference type="CDD" id="cd02042">
    <property type="entry name" value="ParAB_family"/>
    <property type="match status" value="1"/>
</dbReference>
<organism evidence="2 3">
    <name type="scientific">Thermomonas haemolytica</name>
    <dbReference type="NCBI Taxonomy" id="141949"/>
    <lineage>
        <taxon>Bacteria</taxon>
        <taxon>Pseudomonadati</taxon>
        <taxon>Pseudomonadota</taxon>
        <taxon>Gammaproteobacteria</taxon>
        <taxon>Lysobacterales</taxon>
        <taxon>Lysobacteraceae</taxon>
        <taxon>Thermomonas</taxon>
    </lineage>
</organism>
<dbReference type="Pfam" id="PF01656">
    <property type="entry name" value="CbiA"/>
    <property type="match status" value="1"/>
</dbReference>
<dbReference type="PANTHER" id="PTHR13696:SF96">
    <property type="entry name" value="COBQ_COBB_MIND_PARA NUCLEOTIDE BINDING DOMAIN-CONTAINING PROTEIN"/>
    <property type="match status" value="1"/>
</dbReference>
<evidence type="ECO:0000259" key="1">
    <source>
        <dbReference type="Pfam" id="PF01656"/>
    </source>
</evidence>
<comment type="caution">
    <text evidence="2">The sequence shown here is derived from an EMBL/GenBank/DDBJ whole genome shotgun (WGS) entry which is preliminary data.</text>
</comment>
<dbReference type="RefSeq" id="WP_114959496.1">
    <property type="nucleotide sequence ID" value="NZ_MSZW01000002.1"/>
</dbReference>
<dbReference type="SUPFAM" id="SSF52540">
    <property type="entry name" value="P-loop containing nucleoside triphosphate hydrolases"/>
    <property type="match status" value="1"/>
</dbReference>
<dbReference type="Proteomes" id="UP000295414">
    <property type="component" value="Unassembled WGS sequence"/>
</dbReference>
<gene>
    <name evidence="2" type="ORF">EDC34_10296</name>
</gene>
<dbReference type="PANTHER" id="PTHR13696">
    <property type="entry name" value="P-LOOP CONTAINING NUCLEOSIDE TRIPHOSPHATE HYDROLASE"/>
    <property type="match status" value="1"/>
</dbReference>
<protein>
    <submittedName>
        <fullName evidence="2">Chromosome partitioning protein</fullName>
    </submittedName>
</protein>
<reference evidence="2 3" key="1">
    <citation type="submission" date="2019-03" db="EMBL/GenBank/DDBJ databases">
        <title>Genomic Encyclopedia of Type Strains, Phase IV (KMG-IV): sequencing the most valuable type-strain genomes for metagenomic binning, comparative biology and taxonomic classification.</title>
        <authorList>
            <person name="Goeker M."/>
        </authorList>
    </citation>
    <scope>NUCLEOTIDE SEQUENCE [LARGE SCALE GENOMIC DNA]</scope>
    <source>
        <strain evidence="2 3">DSM 13605</strain>
    </source>
</reference>
<proteinExistence type="predicted"/>
<dbReference type="InterPro" id="IPR027417">
    <property type="entry name" value="P-loop_NTPase"/>
</dbReference>
<dbReference type="InterPro" id="IPR002586">
    <property type="entry name" value="CobQ/CobB/MinD/ParA_Nub-bd_dom"/>
</dbReference>
<keyword evidence="3" id="KW-1185">Reference proteome</keyword>
<evidence type="ECO:0000313" key="2">
    <source>
        <dbReference type="EMBL" id="TCT25208.1"/>
    </source>
</evidence>
<feature type="domain" description="CobQ/CobB/MinD/ParA nucleotide binding" evidence="1">
    <location>
        <begin position="5"/>
        <end position="173"/>
    </location>
</feature>
<dbReference type="InterPro" id="IPR050678">
    <property type="entry name" value="DNA_Partitioning_ATPase"/>
</dbReference>
<name>A0A4R3N9B5_9GAMM</name>
<dbReference type="OrthoDB" id="69313at2"/>
<evidence type="ECO:0000313" key="3">
    <source>
        <dbReference type="Proteomes" id="UP000295414"/>
    </source>
</evidence>
<dbReference type="EMBL" id="SMAP01000002">
    <property type="protein sequence ID" value="TCT25208.1"/>
    <property type="molecule type" value="Genomic_DNA"/>
</dbReference>
<sequence length="209" mass="22563">MKTWLVACSKGGVGKTTLATHLAAQAALAGRTAALVDADPQRSASRWCERRAGLAGAVAAVDGTRRSWRKHLPDGLRRVVVDAPAGADRDALDAFLDEADALLVPVQPSALDIEAASGFLHDLLRHPRLRKGKLPAALVLNRCKPNTQATRQALELLAGWPVPVVAQLRDSQAYVVLTGLGKSVFDYHSAQVREHQQDWTPLLHWLGEP</sequence>